<dbReference type="GO" id="GO:0003743">
    <property type="term" value="F:translation initiation factor activity"/>
    <property type="evidence" value="ECO:0007669"/>
    <property type="project" value="UniProtKB-KW"/>
</dbReference>
<keyword evidence="3" id="KW-0648">Protein biosynthesis</keyword>
<gene>
    <name evidence="7" type="ORF">G6F51_008333</name>
</gene>
<evidence type="ECO:0000256" key="2">
    <source>
        <dbReference type="ARBA" id="ARBA00022540"/>
    </source>
</evidence>
<feature type="compositionally biased region" description="Basic and acidic residues" evidence="6">
    <location>
        <begin position="196"/>
        <end position="206"/>
    </location>
</feature>
<evidence type="ECO:0000313" key="7">
    <source>
        <dbReference type="EMBL" id="KAG1540750.1"/>
    </source>
</evidence>
<proteinExistence type="predicted"/>
<feature type="region of interest" description="Disordered" evidence="6">
    <location>
        <begin position="1"/>
        <end position="65"/>
    </location>
</feature>
<name>A0A9P6Y6N1_RHIOR</name>
<feature type="compositionally biased region" description="Basic and acidic residues" evidence="6">
    <location>
        <begin position="102"/>
        <end position="117"/>
    </location>
</feature>
<dbReference type="Pfam" id="PF08597">
    <property type="entry name" value="eIF3_subunit"/>
    <property type="match status" value="1"/>
</dbReference>
<dbReference type="InterPro" id="IPR023194">
    <property type="entry name" value="eIF3-like_dom_sf"/>
</dbReference>
<dbReference type="PANTHER" id="PTHR21681">
    <property type="entry name" value="EUKARYOTIC TRANSLATION INITIATION FACTOR 3 SUBUNIT J"/>
    <property type="match status" value="1"/>
</dbReference>
<dbReference type="InterPro" id="IPR013906">
    <property type="entry name" value="eIF3j"/>
</dbReference>
<comment type="caution">
    <text evidence="7">The sequence shown here is derived from an EMBL/GenBank/DDBJ whole genome shotgun (WGS) entry which is preliminary data.</text>
</comment>
<feature type="compositionally biased region" description="Polar residues" evidence="6">
    <location>
        <begin position="11"/>
        <end position="20"/>
    </location>
</feature>
<dbReference type="PANTHER" id="PTHR21681:SF0">
    <property type="entry name" value="EUKARYOTIC TRANSLATION INITIATION FACTOR 3 SUBUNIT J"/>
    <property type="match status" value="1"/>
</dbReference>
<feature type="region of interest" description="Disordered" evidence="6">
    <location>
        <begin position="181"/>
        <end position="240"/>
    </location>
</feature>
<dbReference type="Gene3D" id="1.10.246.60">
    <property type="entry name" value="Eukaryotic translation initiation factor 3 like domains"/>
    <property type="match status" value="1"/>
</dbReference>
<organism evidence="7 8">
    <name type="scientific">Rhizopus oryzae</name>
    <name type="common">Mucormycosis agent</name>
    <name type="synonym">Rhizopus arrhizus var. delemar</name>
    <dbReference type="NCBI Taxonomy" id="64495"/>
    <lineage>
        <taxon>Eukaryota</taxon>
        <taxon>Fungi</taxon>
        <taxon>Fungi incertae sedis</taxon>
        <taxon>Mucoromycota</taxon>
        <taxon>Mucoromycotina</taxon>
        <taxon>Mucoromycetes</taxon>
        <taxon>Mucorales</taxon>
        <taxon>Mucorineae</taxon>
        <taxon>Rhizopodaceae</taxon>
        <taxon>Rhizopus</taxon>
    </lineage>
</organism>
<keyword evidence="2" id="KW-0396">Initiation factor</keyword>
<evidence type="ECO:0000256" key="3">
    <source>
        <dbReference type="ARBA" id="ARBA00022917"/>
    </source>
</evidence>
<dbReference type="OrthoDB" id="20381at2759"/>
<feature type="region of interest" description="Disordered" evidence="6">
    <location>
        <begin position="99"/>
        <end position="138"/>
    </location>
</feature>
<evidence type="ECO:0000256" key="4">
    <source>
        <dbReference type="ARBA" id="ARBA00029904"/>
    </source>
</evidence>
<evidence type="ECO:0000256" key="6">
    <source>
        <dbReference type="SAM" id="MobiDB-lite"/>
    </source>
</evidence>
<dbReference type="GO" id="GO:0005852">
    <property type="term" value="C:eukaryotic translation initiation factor 3 complex"/>
    <property type="evidence" value="ECO:0007669"/>
    <property type="project" value="InterPro"/>
</dbReference>
<evidence type="ECO:0000256" key="5">
    <source>
        <dbReference type="SAM" id="Coils"/>
    </source>
</evidence>
<feature type="coiled-coil region" evidence="5">
    <location>
        <begin position="65"/>
        <end position="92"/>
    </location>
</feature>
<keyword evidence="1" id="KW-0963">Cytoplasm</keyword>
<protein>
    <recommendedName>
        <fullName evidence="4">Eukaryotic translation initiation factor 3 30 kDa subunit</fullName>
    </recommendedName>
</protein>
<dbReference type="Proteomes" id="UP000717996">
    <property type="component" value="Unassembled WGS sequence"/>
</dbReference>
<dbReference type="EMBL" id="JAANIT010001352">
    <property type="protein sequence ID" value="KAG1540750.1"/>
    <property type="molecule type" value="Genomic_DNA"/>
</dbReference>
<keyword evidence="5" id="KW-0175">Coiled coil</keyword>
<evidence type="ECO:0000256" key="1">
    <source>
        <dbReference type="ARBA" id="ARBA00022490"/>
    </source>
</evidence>
<sequence length="240" mass="27530">MSDWEEEFEVQVNNNKSNNKPKMAWDEEDAEDDNSVKESWDDSEEEEQVPKKTEQKTVTPPVKKNLTLKQKIAEKEALLKEQKKKKAALANRFLDGETEEEKFERVQKEAGIKKEEMEGSEGVAKKAPSKPVESLKPRTRADFEEFRQLLTDLILQQSHVSGYPTFLDQLARDLAQPMKDMDVRKAASSLTALANDKQRQQREALKNSKKTKGKVQPAKAAPVQSSREYSTTYDDFDDFM</sequence>
<evidence type="ECO:0000313" key="8">
    <source>
        <dbReference type="Proteomes" id="UP000717996"/>
    </source>
</evidence>
<dbReference type="AlphaFoldDB" id="A0A9P6Y6N1"/>
<feature type="compositionally biased region" description="Polar residues" evidence="6">
    <location>
        <begin position="223"/>
        <end position="233"/>
    </location>
</feature>
<reference evidence="7" key="1">
    <citation type="journal article" date="2020" name="Microb. Genom.">
        <title>Genetic diversity of clinical and environmental Mucorales isolates obtained from an investigation of mucormycosis cases among solid organ transplant recipients.</title>
        <authorList>
            <person name="Nguyen M.H."/>
            <person name="Kaul D."/>
            <person name="Muto C."/>
            <person name="Cheng S.J."/>
            <person name="Richter R.A."/>
            <person name="Bruno V.M."/>
            <person name="Liu G."/>
            <person name="Beyhan S."/>
            <person name="Sundermann A.J."/>
            <person name="Mounaud S."/>
            <person name="Pasculle A.W."/>
            <person name="Nierman W.C."/>
            <person name="Driscoll E."/>
            <person name="Cumbie R."/>
            <person name="Clancy C.J."/>
            <person name="Dupont C.L."/>
        </authorList>
    </citation>
    <scope>NUCLEOTIDE SEQUENCE</scope>
    <source>
        <strain evidence="7">GL16</strain>
    </source>
</reference>
<accession>A0A9P6Y6N1</accession>